<evidence type="ECO:0000256" key="16">
    <source>
        <dbReference type="ARBA" id="ARBA00044179"/>
    </source>
</evidence>
<evidence type="ECO:0000256" key="17">
    <source>
        <dbReference type="ARBA" id="ARBA00044305"/>
    </source>
</evidence>
<evidence type="ECO:0000256" key="3">
    <source>
        <dbReference type="ARBA" id="ARBA00004629"/>
    </source>
</evidence>
<evidence type="ECO:0000256" key="6">
    <source>
        <dbReference type="ARBA" id="ARBA00022490"/>
    </source>
</evidence>
<evidence type="ECO:0000256" key="4">
    <source>
        <dbReference type="ARBA" id="ARBA00006277"/>
    </source>
</evidence>
<evidence type="ECO:0000256" key="7">
    <source>
        <dbReference type="ARBA" id="ARBA00022618"/>
    </source>
</evidence>
<gene>
    <name evidence="18" type="ORF">BABINDRAFT_27405</name>
</gene>
<dbReference type="GO" id="GO:0051010">
    <property type="term" value="F:microtubule plus-end binding"/>
    <property type="evidence" value="ECO:0007669"/>
    <property type="project" value="TreeGrafter"/>
</dbReference>
<dbReference type="AlphaFoldDB" id="A0A1E3QXP5"/>
<keyword evidence="5" id="KW-0158">Chromosome</keyword>
<evidence type="ECO:0000256" key="2">
    <source>
        <dbReference type="ARBA" id="ARBA00004186"/>
    </source>
</evidence>
<keyword evidence="6" id="KW-0963">Cytoplasm</keyword>
<dbReference type="GO" id="GO:0042729">
    <property type="term" value="C:DASH complex"/>
    <property type="evidence" value="ECO:0007669"/>
    <property type="project" value="InterPro"/>
</dbReference>
<name>A0A1E3QXP5_9ASCO</name>
<evidence type="ECO:0000256" key="14">
    <source>
        <dbReference type="ARBA" id="ARBA00023306"/>
    </source>
</evidence>
<dbReference type="GO" id="GO:0072686">
    <property type="term" value="C:mitotic spindle"/>
    <property type="evidence" value="ECO:0007669"/>
    <property type="project" value="InterPro"/>
</dbReference>
<dbReference type="PANTHER" id="PTHR28017">
    <property type="entry name" value="DASH COMPLEX SUBUNIT DAD3"/>
    <property type="match status" value="1"/>
</dbReference>
<keyword evidence="7" id="KW-0132">Cell division</keyword>
<protein>
    <recommendedName>
        <fullName evidence="16">DASH complex subunit DAD3</fullName>
    </recommendedName>
    <alternativeName>
        <fullName evidence="17">Outer kinetochore protein DAD3</fullName>
    </alternativeName>
</protein>
<keyword evidence="11" id="KW-0995">Kinetochore</keyword>
<evidence type="ECO:0000256" key="8">
    <source>
        <dbReference type="ARBA" id="ARBA00022701"/>
    </source>
</evidence>
<dbReference type="GO" id="GO:0005874">
    <property type="term" value="C:microtubule"/>
    <property type="evidence" value="ECO:0007669"/>
    <property type="project" value="UniProtKB-KW"/>
</dbReference>
<keyword evidence="14" id="KW-0131">Cell cycle</keyword>
<evidence type="ECO:0000256" key="12">
    <source>
        <dbReference type="ARBA" id="ARBA00023212"/>
    </source>
</evidence>
<keyword evidence="15" id="KW-0137">Centromere</keyword>
<keyword evidence="13" id="KW-0539">Nucleus</keyword>
<feature type="non-terminal residue" evidence="18">
    <location>
        <position position="1"/>
    </location>
</feature>
<dbReference type="PANTHER" id="PTHR28017:SF1">
    <property type="entry name" value="DASH COMPLEX SUBUNIT DAD3"/>
    <property type="match status" value="1"/>
</dbReference>
<proteinExistence type="inferred from homology"/>
<dbReference type="RefSeq" id="XP_018987766.1">
    <property type="nucleotide sequence ID" value="XM_019131403.1"/>
</dbReference>
<dbReference type="STRING" id="984486.A0A1E3QXP5"/>
<keyword evidence="9" id="KW-0498">Mitosis</keyword>
<evidence type="ECO:0000256" key="5">
    <source>
        <dbReference type="ARBA" id="ARBA00022454"/>
    </source>
</evidence>
<evidence type="ECO:0000256" key="10">
    <source>
        <dbReference type="ARBA" id="ARBA00022829"/>
    </source>
</evidence>
<sequence>DYTNHPLLSSLEAQILTQYQRLSLTLLQLSREIQQLTNTESSALLENLRTLETKLSLVFTLFKGAVYTLFLQQEENVGEPERDAAVYYENSEAE</sequence>
<evidence type="ECO:0000256" key="13">
    <source>
        <dbReference type="ARBA" id="ARBA00023242"/>
    </source>
</evidence>
<dbReference type="InterPro" id="IPR013965">
    <property type="entry name" value="DASH_Dad3"/>
</dbReference>
<evidence type="ECO:0000256" key="11">
    <source>
        <dbReference type="ARBA" id="ARBA00022838"/>
    </source>
</evidence>
<dbReference type="GO" id="GO:0051301">
    <property type="term" value="P:cell division"/>
    <property type="evidence" value="ECO:0007669"/>
    <property type="project" value="UniProtKB-KW"/>
</dbReference>
<dbReference type="Pfam" id="PF08656">
    <property type="entry name" value="DASH_Dad3"/>
    <property type="match status" value="1"/>
</dbReference>
<dbReference type="GO" id="GO:0008608">
    <property type="term" value="P:attachment of spindle microtubules to kinetochore"/>
    <property type="evidence" value="ECO:0007669"/>
    <property type="project" value="InterPro"/>
</dbReference>
<evidence type="ECO:0000313" key="18">
    <source>
        <dbReference type="EMBL" id="ODQ82438.1"/>
    </source>
</evidence>
<dbReference type="EMBL" id="KV454426">
    <property type="protein sequence ID" value="ODQ82438.1"/>
    <property type="molecule type" value="Genomic_DNA"/>
</dbReference>
<reference evidence="19" key="1">
    <citation type="submission" date="2016-05" db="EMBL/GenBank/DDBJ databases">
        <title>Comparative genomics of biotechnologically important yeasts.</title>
        <authorList>
            <consortium name="DOE Joint Genome Institute"/>
            <person name="Riley R."/>
            <person name="Haridas S."/>
            <person name="Wolfe K.H."/>
            <person name="Lopes M.R."/>
            <person name="Hittinger C.T."/>
            <person name="Goker M."/>
            <person name="Salamov A."/>
            <person name="Wisecaver J."/>
            <person name="Long T.M."/>
            <person name="Aerts A.L."/>
            <person name="Barry K."/>
            <person name="Choi C."/>
            <person name="Clum A."/>
            <person name="Coughlan A.Y."/>
            <person name="Deshpande S."/>
            <person name="Douglass A.P."/>
            <person name="Hanson S.J."/>
            <person name="Klenk H.-P."/>
            <person name="Labutti K."/>
            <person name="Lapidus A."/>
            <person name="Lindquist E."/>
            <person name="Lipzen A."/>
            <person name="Meier-Kolthoff J.P."/>
            <person name="Ohm R.A."/>
            <person name="Otillar R.P."/>
            <person name="Pangilinan J."/>
            <person name="Peng Y."/>
            <person name="Rokas A."/>
            <person name="Rosa C.A."/>
            <person name="Scheuner C."/>
            <person name="Sibirny A.A."/>
            <person name="Slot J.C."/>
            <person name="Stielow J.B."/>
            <person name="Sun H."/>
            <person name="Kurtzman C.P."/>
            <person name="Blackwell M."/>
            <person name="Grigoriev I.V."/>
            <person name="Jeffries T.W."/>
        </authorList>
    </citation>
    <scope>NUCLEOTIDE SEQUENCE [LARGE SCALE GENOMIC DNA]</scope>
    <source>
        <strain evidence="19">NRRL Y-12698</strain>
    </source>
</reference>
<evidence type="ECO:0000313" key="19">
    <source>
        <dbReference type="Proteomes" id="UP000094336"/>
    </source>
</evidence>
<organism evidence="18 19">
    <name type="scientific">Babjeviella inositovora NRRL Y-12698</name>
    <dbReference type="NCBI Taxonomy" id="984486"/>
    <lineage>
        <taxon>Eukaryota</taxon>
        <taxon>Fungi</taxon>
        <taxon>Dikarya</taxon>
        <taxon>Ascomycota</taxon>
        <taxon>Saccharomycotina</taxon>
        <taxon>Pichiomycetes</taxon>
        <taxon>Serinales incertae sedis</taxon>
        <taxon>Babjeviella</taxon>
    </lineage>
</organism>
<feature type="non-terminal residue" evidence="18">
    <location>
        <position position="94"/>
    </location>
</feature>
<comment type="subcellular location">
    <subcellularLocation>
        <location evidence="3">Chromosome</location>
        <location evidence="3">Centromere</location>
        <location evidence="3">Kinetochore</location>
    </subcellularLocation>
    <subcellularLocation>
        <location evidence="2">Cytoplasm</location>
        <location evidence="2">Cytoskeleton</location>
        <location evidence="2">Spindle</location>
    </subcellularLocation>
    <subcellularLocation>
        <location evidence="1">Nucleus</location>
    </subcellularLocation>
</comment>
<keyword evidence="12" id="KW-0206">Cytoskeleton</keyword>
<comment type="similarity">
    <text evidence="4">Belongs to the DASH complex DAD3 family.</text>
</comment>
<accession>A0A1E3QXP5</accession>
<evidence type="ECO:0000256" key="1">
    <source>
        <dbReference type="ARBA" id="ARBA00004123"/>
    </source>
</evidence>
<keyword evidence="19" id="KW-1185">Reference proteome</keyword>
<keyword evidence="8" id="KW-0493">Microtubule</keyword>
<dbReference type="OrthoDB" id="2443965at2759"/>
<dbReference type="Proteomes" id="UP000094336">
    <property type="component" value="Unassembled WGS sequence"/>
</dbReference>
<keyword evidence="10" id="KW-0159">Chromosome partition</keyword>
<evidence type="ECO:0000256" key="15">
    <source>
        <dbReference type="ARBA" id="ARBA00023328"/>
    </source>
</evidence>
<evidence type="ECO:0000256" key="9">
    <source>
        <dbReference type="ARBA" id="ARBA00022776"/>
    </source>
</evidence>
<dbReference type="GeneID" id="30149256"/>